<keyword evidence="6" id="KW-0131">Cell cycle</keyword>
<keyword evidence="2" id="KW-0132">Cell division</keyword>
<feature type="coiled-coil region" evidence="7">
    <location>
        <begin position="47"/>
        <end position="81"/>
    </location>
</feature>
<evidence type="ECO:0000256" key="7">
    <source>
        <dbReference type="SAM" id="Coils"/>
    </source>
</evidence>
<evidence type="ECO:0000313" key="9">
    <source>
        <dbReference type="EMBL" id="RNF68127.1"/>
    </source>
</evidence>
<feature type="transmembrane region" description="Helical" evidence="8">
    <location>
        <begin position="21"/>
        <end position="39"/>
    </location>
</feature>
<comment type="caution">
    <text evidence="9">The sequence shown here is derived from an EMBL/GenBank/DDBJ whole genome shotgun (WGS) entry which is preliminary data.</text>
</comment>
<keyword evidence="3 8" id="KW-0812">Transmembrane</keyword>
<dbReference type="InterPro" id="IPR007060">
    <property type="entry name" value="FtsL/DivIC"/>
</dbReference>
<gene>
    <name evidence="9" type="ORF">EC580_03390</name>
</gene>
<keyword evidence="1" id="KW-1003">Cell membrane</keyword>
<proteinExistence type="inferred from homology"/>
<dbReference type="PANTHER" id="PTHR37485">
    <property type="entry name" value="CELL DIVISION PROTEIN FTSB"/>
    <property type="match status" value="1"/>
</dbReference>
<dbReference type="EMBL" id="RIZI01000125">
    <property type="protein sequence ID" value="RNF68127.1"/>
    <property type="molecule type" value="Genomic_DNA"/>
</dbReference>
<keyword evidence="4 8" id="KW-1133">Transmembrane helix</keyword>
<dbReference type="RefSeq" id="WP_123102192.1">
    <property type="nucleotide sequence ID" value="NZ_CP127527.1"/>
</dbReference>
<dbReference type="PANTHER" id="PTHR37485:SF1">
    <property type="entry name" value="CELL DIVISION PROTEIN FTSB"/>
    <property type="match status" value="1"/>
</dbReference>
<keyword evidence="5 8" id="KW-0472">Membrane</keyword>
<dbReference type="OrthoDB" id="7061211at2"/>
<dbReference type="GO" id="GO:0030428">
    <property type="term" value="C:cell septum"/>
    <property type="evidence" value="ECO:0007669"/>
    <property type="project" value="TreeGrafter"/>
</dbReference>
<evidence type="ECO:0000256" key="2">
    <source>
        <dbReference type="ARBA" id="ARBA00022618"/>
    </source>
</evidence>
<organism evidence="9">
    <name type="scientific">Acidithiobacillus sulfuriphilus</name>
    <dbReference type="NCBI Taxonomy" id="1867749"/>
    <lineage>
        <taxon>Bacteria</taxon>
        <taxon>Pseudomonadati</taxon>
        <taxon>Pseudomonadota</taxon>
        <taxon>Acidithiobacillia</taxon>
        <taxon>Acidithiobacillales</taxon>
        <taxon>Acidithiobacillaceae</taxon>
        <taxon>Acidithiobacillus</taxon>
    </lineage>
</organism>
<dbReference type="GO" id="GO:0043093">
    <property type="term" value="P:FtsZ-dependent cytokinesis"/>
    <property type="evidence" value="ECO:0007669"/>
    <property type="project" value="TreeGrafter"/>
</dbReference>
<evidence type="ECO:0000256" key="6">
    <source>
        <dbReference type="ARBA" id="ARBA00023306"/>
    </source>
</evidence>
<name>A0A3M8RIA0_9PROT</name>
<evidence type="ECO:0000256" key="1">
    <source>
        <dbReference type="ARBA" id="ARBA00022475"/>
    </source>
</evidence>
<evidence type="ECO:0000256" key="3">
    <source>
        <dbReference type="ARBA" id="ARBA00022692"/>
    </source>
</evidence>
<accession>A0A3M8RIA0</accession>
<keyword evidence="7" id="KW-0175">Coiled coil</keyword>
<protein>
    <submittedName>
        <fullName evidence="9">Septation ring formation regulator EzrA</fullName>
    </submittedName>
</protein>
<evidence type="ECO:0000256" key="4">
    <source>
        <dbReference type="ARBA" id="ARBA00022989"/>
    </source>
</evidence>
<sequence length="125" mass="13750">MEGERQGPWQWLKGRSADMRFVDFVLLALLCALQYPLWLGSGSCWNVLSLRQELQGKEAVLSQLEARNAKLQAQVADLQTGNGAIEELARRHLGMVGKGEIFVWVVPAHAAANPSPLPTRQASLS</sequence>
<dbReference type="Pfam" id="PF04977">
    <property type="entry name" value="DivIC"/>
    <property type="match status" value="1"/>
</dbReference>
<evidence type="ECO:0000256" key="5">
    <source>
        <dbReference type="ARBA" id="ARBA00023136"/>
    </source>
</evidence>
<dbReference type="HAMAP" id="MF_00599">
    <property type="entry name" value="FtsB"/>
    <property type="match status" value="1"/>
</dbReference>
<reference evidence="9" key="1">
    <citation type="submission" date="2018-10" db="EMBL/GenBank/DDBJ databases">
        <title>Acidithiobacillus sulfuriphilus sp. nov.: an extremely acidophilic sulfur-oxidizing chemolithotroph isolated from a neutral pH environment.</title>
        <authorList>
            <person name="Falagan C."/>
            <person name="Moya-Beltran A."/>
            <person name="Quatrini R."/>
            <person name="Johnson D.B."/>
        </authorList>
    </citation>
    <scope>NUCLEOTIDE SEQUENCE [LARGE SCALE GENOMIC DNA]</scope>
    <source>
        <strain evidence="9">CJ-2</strain>
    </source>
</reference>
<evidence type="ECO:0000256" key="8">
    <source>
        <dbReference type="SAM" id="Phobius"/>
    </source>
</evidence>
<dbReference type="AlphaFoldDB" id="A0A3M8RIA0"/>
<dbReference type="InterPro" id="IPR023081">
    <property type="entry name" value="Cell_div_FtsB"/>
</dbReference>